<sequence length="118" mass="13070">MAGLWSCRTSLFRITIFHGARAVGPLFDSGSSYRGHSRAHALSVVFGLTRCAIQSRAGIRLSLARLQNHSTRGTPAAECEYSVELKVRPLTPRSTMMDVLAFGPLIRMIRAFTRSYRA</sequence>
<accession>A0A6A6JGZ4</accession>
<feature type="chain" id="PRO_5025446260" evidence="1">
    <location>
        <begin position="23"/>
        <end position="118"/>
    </location>
</feature>
<keyword evidence="1" id="KW-0732">Signal</keyword>
<evidence type="ECO:0000256" key="1">
    <source>
        <dbReference type="SAM" id="SignalP"/>
    </source>
</evidence>
<feature type="signal peptide" evidence="1">
    <location>
        <begin position="1"/>
        <end position="22"/>
    </location>
</feature>
<proteinExistence type="predicted"/>
<evidence type="ECO:0000313" key="3">
    <source>
        <dbReference type="Proteomes" id="UP000800097"/>
    </source>
</evidence>
<protein>
    <submittedName>
        <fullName evidence="2">Uncharacterized protein</fullName>
    </submittedName>
</protein>
<dbReference type="RefSeq" id="XP_033653469.1">
    <property type="nucleotide sequence ID" value="XM_033798475.1"/>
</dbReference>
<dbReference type="GeneID" id="54551650"/>
<organism evidence="2 3">
    <name type="scientific">Westerdykella ornata</name>
    <dbReference type="NCBI Taxonomy" id="318751"/>
    <lineage>
        <taxon>Eukaryota</taxon>
        <taxon>Fungi</taxon>
        <taxon>Dikarya</taxon>
        <taxon>Ascomycota</taxon>
        <taxon>Pezizomycotina</taxon>
        <taxon>Dothideomycetes</taxon>
        <taxon>Pleosporomycetidae</taxon>
        <taxon>Pleosporales</taxon>
        <taxon>Sporormiaceae</taxon>
        <taxon>Westerdykella</taxon>
    </lineage>
</organism>
<reference evidence="2" key="1">
    <citation type="journal article" date="2020" name="Stud. Mycol.">
        <title>101 Dothideomycetes genomes: a test case for predicting lifestyles and emergence of pathogens.</title>
        <authorList>
            <person name="Haridas S."/>
            <person name="Albert R."/>
            <person name="Binder M."/>
            <person name="Bloem J."/>
            <person name="Labutti K."/>
            <person name="Salamov A."/>
            <person name="Andreopoulos B."/>
            <person name="Baker S."/>
            <person name="Barry K."/>
            <person name="Bills G."/>
            <person name="Bluhm B."/>
            <person name="Cannon C."/>
            <person name="Castanera R."/>
            <person name="Culley D."/>
            <person name="Daum C."/>
            <person name="Ezra D."/>
            <person name="Gonzalez J."/>
            <person name="Henrissat B."/>
            <person name="Kuo A."/>
            <person name="Liang C."/>
            <person name="Lipzen A."/>
            <person name="Lutzoni F."/>
            <person name="Magnuson J."/>
            <person name="Mondo S."/>
            <person name="Nolan M."/>
            <person name="Ohm R."/>
            <person name="Pangilinan J."/>
            <person name="Park H.-J."/>
            <person name="Ramirez L."/>
            <person name="Alfaro M."/>
            <person name="Sun H."/>
            <person name="Tritt A."/>
            <person name="Yoshinaga Y."/>
            <person name="Zwiers L.-H."/>
            <person name="Turgeon B."/>
            <person name="Goodwin S."/>
            <person name="Spatafora J."/>
            <person name="Crous P."/>
            <person name="Grigoriev I."/>
        </authorList>
    </citation>
    <scope>NUCLEOTIDE SEQUENCE</scope>
    <source>
        <strain evidence="2">CBS 379.55</strain>
    </source>
</reference>
<dbReference type="Proteomes" id="UP000800097">
    <property type="component" value="Unassembled WGS sequence"/>
</dbReference>
<evidence type="ECO:0000313" key="2">
    <source>
        <dbReference type="EMBL" id="KAF2275930.1"/>
    </source>
</evidence>
<dbReference type="AlphaFoldDB" id="A0A6A6JGZ4"/>
<name>A0A6A6JGZ4_WESOR</name>
<keyword evidence="3" id="KW-1185">Reference proteome</keyword>
<dbReference type="EMBL" id="ML986495">
    <property type="protein sequence ID" value="KAF2275930.1"/>
    <property type="molecule type" value="Genomic_DNA"/>
</dbReference>
<gene>
    <name evidence="2" type="ORF">EI97DRAFT_433863</name>
</gene>